<sequence length="275" mass="29706">MARFNISDTCIWITLGASLLALPAVAQETLSIFDENGYLDSADPDMVIGIRLGAQRESAYFGSSDLESGPGGSVRFDYVRFPNGFEYGSGQTVGYRTGWGLRGSARFIGERNSADYSELAGLSDVDWTQEFGFGVGYEEKHFRGFADVRYGFFGHESFVGEAGFDVIATPAEGWTLTLGPRLLIGSDKYTQTYFGITADEAAASQYSEYAPNGGLVSAGVVLGARYDFNERWGIEAVAGYSRFMGDAGNSPIVLGGSDESLKIEVGITRRISVDF</sequence>
<dbReference type="PANTHER" id="PTHR38776:SF1">
    <property type="entry name" value="MLTA-INTERACTING PROTEIN-RELATED"/>
    <property type="match status" value="1"/>
</dbReference>
<evidence type="ECO:0000256" key="1">
    <source>
        <dbReference type="ARBA" id="ARBA00004442"/>
    </source>
</evidence>
<name>A0A126V1M8_9RHOB</name>
<protein>
    <recommendedName>
        <fullName evidence="9">MltA-interacting MipA</fullName>
    </recommendedName>
</protein>
<keyword evidence="5" id="KW-0998">Cell outer membrane</keyword>
<evidence type="ECO:0000256" key="4">
    <source>
        <dbReference type="ARBA" id="ARBA00023136"/>
    </source>
</evidence>
<dbReference type="PANTHER" id="PTHR38776">
    <property type="entry name" value="MLTA-INTERACTING PROTEIN-RELATED"/>
    <property type="match status" value="1"/>
</dbReference>
<comment type="subcellular location">
    <subcellularLocation>
        <location evidence="1">Cell outer membrane</location>
    </subcellularLocation>
</comment>
<feature type="chain" id="PRO_5007443506" description="MltA-interacting MipA" evidence="6">
    <location>
        <begin position="27"/>
        <end position="275"/>
    </location>
</feature>
<dbReference type="AlphaFoldDB" id="A0A126V1M8"/>
<evidence type="ECO:0000313" key="8">
    <source>
        <dbReference type="Proteomes" id="UP000070371"/>
    </source>
</evidence>
<dbReference type="Pfam" id="PF06629">
    <property type="entry name" value="MipA"/>
    <property type="match status" value="1"/>
</dbReference>
<dbReference type="KEGG" id="hat:RC74_14025"/>
<dbReference type="Proteomes" id="UP000070371">
    <property type="component" value="Chromosome"/>
</dbReference>
<keyword evidence="3 6" id="KW-0732">Signal</keyword>
<evidence type="ECO:0000256" key="3">
    <source>
        <dbReference type="ARBA" id="ARBA00022729"/>
    </source>
</evidence>
<feature type="signal peptide" evidence="6">
    <location>
        <begin position="1"/>
        <end position="26"/>
    </location>
</feature>
<dbReference type="EMBL" id="CP014327">
    <property type="protein sequence ID" value="AML52238.1"/>
    <property type="molecule type" value="Genomic_DNA"/>
</dbReference>
<organism evidence="7 8">
    <name type="scientific">Falsihalocynthiibacter arcticus</name>
    <dbReference type="NCBI Taxonomy" id="1579316"/>
    <lineage>
        <taxon>Bacteria</taxon>
        <taxon>Pseudomonadati</taxon>
        <taxon>Pseudomonadota</taxon>
        <taxon>Alphaproteobacteria</taxon>
        <taxon>Rhodobacterales</taxon>
        <taxon>Roseobacteraceae</taxon>
        <taxon>Falsihalocynthiibacter</taxon>
    </lineage>
</organism>
<dbReference type="RefSeq" id="WP_052274700.1">
    <property type="nucleotide sequence ID" value="NZ_CP014327.1"/>
</dbReference>
<evidence type="ECO:0000256" key="5">
    <source>
        <dbReference type="ARBA" id="ARBA00023237"/>
    </source>
</evidence>
<evidence type="ECO:0000313" key="7">
    <source>
        <dbReference type="EMBL" id="AML52238.1"/>
    </source>
</evidence>
<evidence type="ECO:0000256" key="2">
    <source>
        <dbReference type="ARBA" id="ARBA00005722"/>
    </source>
</evidence>
<dbReference type="OrthoDB" id="5462484at2"/>
<reference evidence="7 8" key="1">
    <citation type="submission" date="2016-02" db="EMBL/GenBank/DDBJ databases">
        <title>Complete genome sequence of Halocynthiibacter arcticus PAMC 20958t from arctic marine sediment.</title>
        <authorList>
            <person name="Lee Y.M."/>
            <person name="Baek K."/>
            <person name="Lee H.K."/>
            <person name="Shin S.C."/>
        </authorList>
    </citation>
    <scope>NUCLEOTIDE SEQUENCE [LARGE SCALE GENOMIC DNA]</scope>
    <source>
        <strain evidence="7">PAMC 20958</strain>
    </source>
</reference>
<dbReference type="InterPro" id="IPR010583">
    <property type="entry name" value="MipA"/>
</dbReference>
<evidence type="ECO:0000256" key="6">
    <source>
        <dbReference type="SAM" id="SignalP"/>
    </source>
</evidence>
<dbReference type="GO" id="GO:0009279">
    <property type="term" value="C:cell outer membrane"/>
    <property type="evidence" value="ECO:0007669"/>
    <property type="project" value="UniProtKB-SubCell"/>
</dbReference>
<proteinExistence type="inferred from homology"/>
<evidence type="ECO:0008006" key="9">
    <source>
        <dbReference type="Google" id="ProtNLM"/>
    </source>
</evidence>
<dbReference type="STRING" id="1579316.RC74_14025"/>
<keyword evidence="4" id="KW-0472">Membrane</keyword>
<accession>A0A126V1M8</accession>
<comment type="similarity">
    <text evidence="2">Belongs to the MipA/OmpV family.</text>
</comment>
<gene>
    <name evidence="7" type="ORF">RC74_14025</name>
</gene>
<keyword evidence="8" id="KW-1185">Reference proteome</keyword>